<dbReference type="GeneID" id="42980813"/>
<reference evidence="2 3" key="1">
    <citation type="submission" date="2016-03" db="EMBL/GenBank/DDBJ databases">
        <title>Pediococcus and Lactobacillus from brewery environment - whole genome sequencing and assembly.</title>
        <authorList>
            <person name="Behr J."/>
            <person name="Geissler A.J."/>
            <person name="Vogel R.F."/>
        </authorList>
    </citation>
    <scope>NUCLEOTIDE SEQUENCE [LARGE SCALE GENOMIC DNA]</scope>
    <source>
        <strain evidence="2 3">TMW 1.1989</strain>
    </source>
</reference>
<dbReference type="PROSITE" id="PS51094">
    <property type="entry name" value="PTS_EIIA_TYPE_2"/>
    <property type="match status" value="1"/>
</dbReference>
<dbReference type="AlphaFoldDB" id="A0A192GZE2"/>
<dbReference type="PANTHER" id="PTHR47738:SF3">
    <property type="entry name" value="PHOSPHOTRANSFERASE SYSTEM MANNITOL_FRUCTOSE-SPECIFIC IIA DOMAIN CONTAINING PROTEIN"/>
    <property type="match status" value="1"/>
</dbReference>
<accession>A0A192GZE2</accession>
<dbReference type="SUPFAM" id="SSF55804">
    <property type="entry name" value="Phoshotransferase/anion transport protein"/>
    <property type="match status" value="1"/>
</dbReference>
<evidence type="ECO:0000313" key="2">
    <source>
        <dbReference type="EMBL" id="ANK61460.1"/>
    </source>
</evidence>
<proteinExistence type="predicted"/>
<dbReference type="InterPro" id="IPR016152">
    <property type="entry name" value="PTrfase/Anion_transptr"/>
</dbReference>
<evidence type="ECO:0000313" key="3">
    <source>
        <dbReference type="Proteomes" id="UP000078582"/>
    </source>
</evidence>
<dbReference type="EMBL" id="CP014873">
    <property type="protein sequence ID" value="ANK61460.1"/>
    <property type="molecule type" value="Genomic_DNA"/>
</dbReference>
<dbReference type="InterPro" id="IPR002178">
    <property type="entry name" value="PTS_EIIA_type-2_dom"/>
</dbReference>
<dbReference type="RefSeq" id="WP_068279783.1">
    <property type="nucleotide sequence ID" value="NZ_CP014873.1"/>
</dbReference>
<dbReference type="Pfam" id="PF00359">
    <property type="entry name" value="PTS_EIIA_2"/>
    <property type="match status" value="1"/>
</dbReference>
<evidence type="ECO:0000259" key="1">
    <source>
        <dbReference type="PROSITE" id="PS51094"/>
    </source>
</evidence>
<dbReference type="PANTHER" id="PTHR47738">
    <property type="entry name" value="PTS SYSTEM FRUCTOSE-LIKE EIIA COMPONENT-RELATED"/>
    <property type="match status" value="1"/>
</dbReference>
<name>A0A192GZE2_9LACO</name>
<organism evidence="2 3">
    <name type="scientific">Loigolactobacillus backii</name>
    <dbReference type="NCBI Taxonomy" id="375175"/>
    <lineage>
        <taxon>Bacteria</taxon>
        <taxon>Bacillati</taxon>
        <taxon>Bacillota</taxon>
        <taxon>Bacilli</taxon>
        <taxon>Lactobacillales</taxon>
        <taxon>Lactobacillaceae</taxon>
        <taxon>Loigolactobacillus</taxon>
    </lineage>
</organism>
<keyword evidence="3" id="KW-1185">Reference proteome</keyword>
<dbReference type="STRING" id="375175.AYR53_01000"/>
<dbReference type="InterPro" id="IPR051541">
    <property type="entry name" value="PTS_SugarTrans_NitroReg"/>
</dbReference>
<feature type="domain" description="PTS EIIA type-2" evidence="1">
    <location>
        <begin position="7"/>
        <end position="162"/>
    </location>
</feature>
<dbReference type="Proteomes" id="UP000078582">
    <property type="component" value="Chromosome"/>
</dbReference>
<dbReference type="Gene3D" id="3.40.930.10">
    <property type="entry name" value="Mannitol-specific EII, Chain A"/>
    <property type="match status" value="1"/>
</dbReference>
<sequence length="170" mass="18789">MAKLSAATLFDPNAVFISQQTSQQAVFQEVSQKLATLGYVKPGFLANITEREQKAPTGVDPSVIVQDYPAIAIPHTKHGEFVTTEKIVPVKLTTPIAFGNMTNAKAALPVSFLFIILNDDHEGQANLLADLMNFFTSLDRQNLLSFFKSDDPKTIYDFLIKNFKVTIAHD</sequence>
<gene>
    <name evidence="2" type="ORF">AYR53_01000</name>
</gene>
<dbReference type="OrthoDB" id="370976at2"/>
<protein>
    <recommendedName>
        <fullName evidence="1">PTS EIIA type-2 domain-containing protein</fullName>
    </recommendedName>
</protein>